<evidence type="ECO:0000313" key="3">
    <source>
        <dbReference type="Proteomes" id="UP000183047"/>
    </source>
</evidence>
<dbReference type="OrthoDB" id="2005516at2"/>
<keyword evidence="1" id="KW-0812">Transmembrane</keyword>
<name>A0A1G5CFM2_9FIRM</name>
<dbReference type="RefSeq" id="WP_074461797.1">
    <property type="nucleotide sequence ID" value="NZ_FMUR01000006.1"/>
</dbReference>
<sequence length="78" mass="8684">MIIFLYTFGVIFVGIMMIIGVAGLLKKGVAKPEISEGDATAAMCTTQLLEHIDNKRNSLCDDFVIEQDMVYTYDSFNL</sequence>
<keyword evidence="1" id="KW-0472">Membrane</keyword>
<dbReference type="EMBL" id="FMUR01000006">
    <property type="protein sequence ID" value="SCY01137.1"/>
    <property type="molecule type" value="Genomic_DNA"/>
</dbReference>
<gene>
    <name evidence="2" type="ORF">SAMN02910451_01099</name>
</gene>
<reference evidence="3" key="1">
    <citation type="submission" date="2016-10" db="EMBL/GenBank/DDBJ databases">
        <authorList>
            <person name="Varghese N."/>
            <person name="Submissions S."/>
        </authorList>
    </citation>
    <scope>NUCLEOTIDE SEQUENCE [LARGE SCALE GENOMIC DNA]</scope>
    <source>
        <strain evidence="3">XBD2006</strain>
    </source>
</reference>
<proteinExistence type="predicted"/>
<feature type="transmembrane region" description="Helical" evidence="1">
    <location>
        <begin position="6"/>
        <end position="25"/>
    </location>
</feature>
<dbReference type="AlphaFoldDB" id="A0A1G5CFM2"/>
<protein>
    <submittedName>
        <fullName evidence="2">Uncharacterized protein</fullName>
    </submittedName>
</protein>
<organism evidence="2 3">
    <name type="scientific">Butyrivibrio hungatei</name>
    <dbReference type="NCBI Taxonomy" id="185008"/>
    <lineage>
        <taxon>Bacteria</taxon>
        <taxon>Bacillati</taxon>
        <taxon>Bacillota</taxon>
        <taxon>Clostridia</taxon>
        <taxon>Lachnospirales</taxon>
        <taxon>Lachnospiraceae</taxon>
        <taxon>Butyrivibrio</taxon>
    </lineage>
</organism>
<accession>A0A1G5CFM2</accession>
<keyword evidence="1" id="KW-1133">Transmembrane helix</keyword>
<evidence type="ECO:0000313" key="2">
    <source>
        <dbReference type="EMBL" id="SCY01137.1"/>
    </source>
</evidence>
<dbReference type="Proteomes" id="UP000183047">
    <property type="component" value="Unassembled WGS sequence"/>
</dbReference>
<evidence type="ECO:0000256" key="1">
    <source>
        <dbReference type="SAM" id="Phobius"/>
    </source>
</evidence>
<keyword evidence="3" id="KW-1185">Reference proteome</keyword>